<evidence type="ECO:0000256" key="6">
    <source>
        <dbReference type="SAM" id="MobiDB-lite"/>
    </source>
</evidence>
<dbReference type="InterPro" id="IPR049326">
    <property type="entry name" value="Rhodopsin_dom_fungi"/>
</dbReference>
<gene>
    <name evidence="9" type="ORF">HYFRA_00010246</name>
</gene>
<accession>A0A9N9PNG8</accession>
<feature type="transmembrane region" description="Helical" evidence="7">
    <location>
        <begin position="268"/>
        <end position="288"/>
    </location>
</feature>
<dbReference type="PANTHER" id="PTHR33048:SF129">
    <property type="entry name" value="INTEGRAL MEMBRANE PROTEIN-RELATED"/>
    <property type="match status" value="1"/>
</dbReference>
<evidence type="ECO:0000259" key="8">
    <source>
        <dbReference type="Pfam" id="PF20684"/>
    </source>
</evidence>
<dbReference type="Pfam" id="PF20684">
    <property type="entry name" value="Fung_rhodopsin"/>
    <property type="match status" value="1"/>
</dbReference>
<keyword evidence="3 7" id="KW-1133">Transmembrane helix</keyword>
<evidence type="ECO:0000313" key="10">
    <source>
        <dbReference type="Proteomes" id="UP000696280"/>
    </source>
</evidence>
<proteinExistence type="inferred from homology"/>
<feature type="compositionally biased region" description="Basic and acidic residues" evidence="6">
    <location>
        <begin position="391"/>
        <end position="407"/>
    </location>
</feature>
<comment type="caution">
    <text evidence="9">The sequence shown here is derived from an EMBL/GenBank/DDBJ whole genome shotgun (WGS) entry which is preliminary data.</text>
</comment>
<protein>
    <recommendedName>
        <fullName evidence="8">Rhodopsin domain-containing protein</fullName>
    </recommendedName>
</protein>
<evidence type="ECO:0000256" key="2">
    <source>
        <dbReference type="ARBA" id="ARBA00022692"/>
    </source>
</evidence>
<feature type="compositionally biased region" description="Basic and acidic residues" evidence="6">
    <location>
        <begin position="419"/>
        <end position="439"/>
    </location>
</feature>
<feature type="transmembrane region" description="Helical" evidence="7">
    <location>
        <begin position="188"/>
        <end position="209"/>
    </location>
</feature>
<feature type="transmembrane region" description="Helical" evidence="7">
    <location>
        <begin position="29"/>
        <end position="48"/>
    </location>
</feature>
<reference evidence="9" key="1">
    <citation type="submission" date="2021-07" db="EMBL/GenBank/DDBJ databases">
        <authorList>
            <person name="Durling M."/>
        </authorList>
    </citation>
    <scope>NUCLEOTIDE SEQUENCE</scope>
</reference>
<feature type="transmembrane region" description="Helical" evidence="7">
    <location>
        <begin position="141"/>
        <end position="168"/>
    </location>
</feature>
<evidence type="ECO:0000313" key="9">
    <source>
        <dbReference type="EMBL" id="CAG8953496.1"/>
    </source>
</evidence>
<organism evidence="9 10">
    <name type="scientific">Hymenoscyphus fraxineus</name>
    <dbReference type="NCBI Taxonomy" id="746836"/>
    <lineage>
        <taxon>Eukaryota</taxon>
        <taxon>Fungi</taxon>
        <taxon>Dikarya</taxon>
        <taxon>Ascomycota</taxon>
        <taxon>Pezizomycotina</taxon>
        <taxon>Leotiomycetes</taxon>
        <taxon>Helotiales</taxon>
        <taxon>Helotiaceae</taxon>
        <taxon>Hymenoscyphus</taxon>
    </lineage>
</organism>
<sequence length="480" mass="52725">MQLPPLEVLQSWPKPNYIDPMTRGWENRIIIILIFPLVLAIVGIRIFTRLRISRSFGADDWLIIASLFPTTGFMAVSLLVDLKFHWNRHIWDVPAPLVVAGLKSFIATQVLFSLSSTLTKCSMLTLVYRIVSKRKGYFPKLVLGVMVVFVVQSLLYCFMVVFQCHPVSDYWALHFGPQHNCINQPANLLAAGIINTVSDLITVLLPIPTIANLQLPRRQQYVVTALFAAGGLVTAAGGVRTYFTWEITTNHDASWYGLPVLWSSSLELYVGIICASIPASKLFFTVYLPTILKGKIFSTFHSTSNRLTNDDSSHPSPSRSSTDKDQDSDLELGTITRPNKTVPSREFRKSLNTKLLSPLHTRFTTSERVSKTPSNDSSTLAASVTSSGLGDMDRFPRPPRPVSERKSMVSAISDLDEGGEPRDSASSRSSRGEGGDRVLDSVSSKVDLVSPVSPVGSMKGVGSEWEFGRMGGGPMGGLGK</sequence>
<keyword evidence="4 7" id="KW-0472">Membrane</keyword>
<feature type="compositionally biased region" description="Polar residues" evidence="6">
    <location>
        <begin position="362"/>
        <end position="388"/>
    </location>
</feature>
<feature type="region of interest" description="Disordered" evidence="6">
    <location>
        <begin position="306"/>
        <end position="348"/>
    </location>
</feature>
<feature type="compositionally biased region" description="Gly residues" evidence="6">
    <location>
        <begin position="469"/>
        <end position="480"/>
    </location>
</feature>
<comment type="subcellular location">
    <subcellularLocation>
        <location evidence="1">Membrane</location>
        <topology evidence="1">Multi-pass membrane protein</topology>
    </subcellularLocation>
</comment>
<feature type="domain" description="Rhodopsin" evidence="8">
    <location>
        <begin position="44"/>
        <end position="283"/>
    </location>
</feature>
<keyword evidence="10" id="KW-1185">Reference proteome</keyword>
<dbReference type="AlphaFoldDB" id="A0A9N9PNG8"/>
<name>A0A9N9PNG8_9HELO</name>
<dbReference type="OrthoDB" id="5329176at2759"/>
<dbReference type="EMBL" id="CAJVRL010000050">
    <property type="protein sequence ID" value="CAG8953496.1"/>
    <property type="molecule type" value="Genomic_DNA"/>
</dbReference>
<evidence type="ECO:0000256" key="1">
    <source>
        <dbReference type="ARBA" id="ARBA00004141"/>
    </source>
</evidence>
<dbReference type="GO" id="GO:0016020">
    <property type="term" value="C:membrane"/>
    <property type="evidence" value="ECO:0007669"/>
    <property type="project" value="UniProtKB-SubCell"/>
</dbReference>
<feature type="transmembrane region" description="Helical" evidence="7">
    <location>
        <begin position="100"/>
        <end position="121"/>
    </location>
</feature>
<keyword evidence="2 7" id="KW-0812">Transmembrane</keyword>
<feature type="transmembrane region" description="Helical" evidence="7">
    <location>
        <begin position="60"/>
        <end position="80"/>
    </location>
</feature>
<dbReference type="PANTHER" id="PTHR33048">
    <property type="entry name" value="PTH11-LIKE INTEGRAL MEMBRANE PROTEIN (AFU_ORTHOLOGUE AFUA_5G11245)"/>
    <property type="match status" value="1"/>
</dbReference>
<feature type="region of interest" description="Disordered" evidence="6">
    <location>
        <begin position="362"/>
        <end position="480"/>
    </location>
</feature>
<dbReference type="Proteomes" id="UP000696280">
    <property type="component" value="Unassembled WGS sequence"/>
</dbReference>
<evidence type="ECO:0000256" key="7">
    <source>
        <dbReference type="SAM" id="Phobius"/>
    </source>
</evidence>
<evidence type="ECO:0000256" key="5">
    <source>
        <dbReference type="ARBA" id="ARBA00038359"/>
    </source>
</evidence>
<feature type="transmembrane region" description="Helical" evidence="7">
    <location>
        <begin position="221"/>
        <end position="243"/>
    </location>
</feature>
<feature type="compositionally biased region" description="Low complexity" evidence="6">
    <location>
        <begin position="440"/>
        <end position="455"/>
    </location>
</feature>
<comment type="similarity">
    <text evidence="5">Belongs to the SAT4 family.</text>
</comment>
<dbReference type="InterPro" id="IPR052337">
    <property type="entry name" value="SAT4-like"/>
</dbReference>
<evidence type="ECO:0000256" key="3">
    <source>
        <dbReference type="ARBA" id="ARBA00022989"/>
    </source>
</evidence>
<evidence type="ECO:0000256" key="4">
    <source>
        <dbReference type="ARBA" id="ARBA00023136"/>
    </source>
</evidence>